<dbReference type="AlphaFoldDB" id="A0A562MMM4"/>
<dbReference type="PROSITE" id="PS51257">
    <property type="entry name" value="PROKAR_LIPOPROTEIN"/>
    <property type="match status" value="1"/>
</dbReference>
<dbReference type="OrthoDB" id="711648at2"/>
<feature type="transmembrane region" description="Helical" evidence="1">
    <location>
        <begin position="118"/>
        <end position="138"/>
    </location>
</feature>
<sequence>MLKLLNYLSSLLAGICILGSCTIFKHRTEENQYTSAKHHKEKEVDFSYRKNDSLSRLWYFWTDSALRFHPDSGFMTRSGGLIVRESMTSTVGENRSAHTVRKDDIVSGSERKTKMTRLAPLGWVLAIGFVLVLVILFICRRKIRTF</sequence>
<keyword evidence="1" id="KW-1133">Transmembrane helix</keyword>
<gene>
    <name evidence="2" type="ORF">IQ31_01991</name>
</gene>
<organism evidence="2 3">
    <name type="scientific">Sphingobacterium siyangense</name>
    <dbReference type="NCBI Taxonomy" id="459529"/>
    <lineage>
        <taxon>Bacteria</taxon>
        <taxon>Pseudomonadati</taxon>
        <taxon>Bacteroidota</taxon>
        <taxon>Sphingobacteriia</taxon>
        <taxon>Sphingobacteriales</taxon>
        <taxon>Sphingobacteriaceae</taxon>
        <taxon>Sphingobacterium</taxon>
    </lineage>
</organism>
<name>A0A562MMM4_9SPHI</name>
<protein>
    <recommendedName>
        <fullName evidence="4">Lipoprotein</fullName>
    </recommendedName>
</protein>
<keyword evidence="1" id="KW-0812">Transmembrane</keyword>
<dbReference type="Proteomes" id="UP000315908">
    <property type="component" value="Unassembled WGS sequence"/>
</dbReference>
<evidence type="ECO:0000256" key="1">
    <source>
        <dbReference type="SAM" id="Phobius"/>
    </source>
</evidence>
<evidence type="ECO:0000313" key="2">
    <source>
        <dbReference type="EMBL" id="TWI21175.1"/>
    </source>
</evidence>
<proteinExistence type="predicted"/>
<evidence type="ECO:0000313" key="3">
    <source>
        <dbReference type="Proteomes" id="UP000315908"/>
    </source>
</evidence>
<dbReference type="EMBL" id="VLKR01000008">
    <property type="protein sequence ID" value="TWI21175.1"/>
    <property type="molecule type" value="Genomic_DNA"/>
</dbReference>
<keyword evidence="1" id="KW-0472">Membrane</keyword>
<reference evidence="2 3" key="1">
    <citation type="journal article" date="2015" name="Stand. Genomic Sci.">
        <title>Genomic Encyclopedia of Bacterial and Archaeal Type Strains, Phase III: the genomes of soil and plant-associated and newly described type strains.</title>
        <authorList>
            <person name="Whitman W.B."/>
            <person name="Woyke T."/>
            <person name="Klenk H.P."/>
            <person name="Zhou Y."/>
            <person name="Lilburn T.G."/>
            <person name="Beck B.J."/>
            <person name="De Vos P."/>
            <person name="Vandamme P."/>
            <person name="Eisen J.A."/>
            <person name="Garrity G."/>
            <person name="Hugenholtz P."/>
            <person name="Kyrpides N.C."/>
        </authorList>
    </citation>
    <scope>NUCLEOTIDE SEQUENCE [LARGE SCALE GENOMIC DNA]</scope>
    <source>
        <strain evidence="2 3">CGMCC 1.6855</strain>
    </source>
</reference>
<evidence type="ECO:0008006" key="4">
    <source>
        <dbReference type="Google" id="ProtNLM"/>
    </source>
</evidence>
<accession>A0A562MMM4</accession>
<dbReference type="RefSeq" id="WP_145327848.1">
    <property type="nucleotide sequence ID" value="NZ_JBPFQP010000005.1"/>
</dbReference>
<comment type="caution">
    <text evidence="2">The sequence shown here is derived from an EMBL/GenBank/DDBJ whole genome shotgun (WGS) entry which is preliminary data.</text>
</comment>